<sequence>MFGNKWNRTGIFVLFAAVASALGYFIWRYGDRLGLDVQDRRLAVLGLTLALFILFLLVQLIVTLSRRVDTRLSAEKSGQYPEGEARALGKHTENAFLATLKSHLRYRYGRRWKRRVSVLIVLGEPELVEQTAPGLTTQQWLDAEGTVIIWGGNGLAENSAELFGILRHLRRRPVDAVVWVADEARAEQSALTDAFTRKLHQSFRTLGWQAPLYLWEVRDSAWNQRDRDTQPVGCLLPNECSPERLAASLHQLTPRLTQQGMRQVLANSRHDFLLRLAEQLNTGGIERLRQALVPLLTGAQPIRLAGLMFSLPVVSREGVARHGWLPDAGWNGIISDARVWRGRSLGFPWAKTAQWGLIGLAIVWSLGSIMSFLNNRAQIISNNRLADNVQQGQRSLSDRLLSQQALQQEIGRLQHNAANGSPWYDRFGLDQTRPQLAALWPVYQRSNDGLMRDAAAERLLEELALLSAQSADADAQQPKNARPLYNTLKAYLMMARPDKADPAFLAENLARVWPHREGVADGVWQSAAPSLLAFYAQNLPSHPEWSIQPDARRVNQARKTLLRHATRLDMENELYQKLLQQIAHQFPDLTLEQLTGETDASLLFTNDGGVPGMFTRQAWEQKVRGAIDKIVRQRGAEADWVLSDNRAHEQDLSTDALQARLRARYFEDFASAWLDFLNGMQWQPAASLSDSIDQLTLMADARQSPLTALMKSIAWQASAGQKDAALSGTVEQATRGLFSRDDRQTENGVRQPGPLDDVFGPLLALMDTQAGAQSNNSLNLPTFLTRMTRVRLKLQQITNAPDPQAMAQAMAQTVFQGKTVDLTDTRDYGSLLAASLGQEWGGFGDALFVQPVEQAWQQVLTPTAASLNAQWRHGIVDEWNDAFDGRYPFRATQSDASLPLLAQYLRADSGRIARFLSTRLSGVLHKEGNQWVPDAMNTQGMRINPQFLRSVNQLSQLADIVFADGDAGMHFELMARPARDIVQTALTIDGQEIKYFNQMESWHAISWPGNSFRPGVMLTWVSTTSGNREYANIQGTWGLIRLLEKAQVTPIDGSRYQLVWRAQDGLPLNYVLRTELGKGPLALLDLKGFRLPDTIFIE</sequence>
<feature type="region of interest" description="Disordered" evidence="1">
    <location>
        <begin position="735"/>
        <end position="754"/>
    </location>
</feature>
<dbReference type="EMBL" id="JAYWTM010000055">
    <property type="protein sequence ID" value="MEC5345310.1"/>
    <property type="molecule type" value="Genomic_DNA"/>
</dbReference>
<name>A0ABU6JXH1_9GAMM</name>
<dbReference type="InterPro" id="IPR053156">
    <property type="entry name" value="T6SS_TssM-like"/>
</dbReference>
<feature type="transmembrane region" description="Helical" evidence="2">
    <location>
        <begin position="42"/>
        <end position="62"/>
    </location>
</feature>
<organism evidence="6 7">
    <name type="scientific">Brenneria populi</name>
    <dbReference type="NCBI Taxonomy" id="1505588"/>
    <lineage>
        <taxon>Bacteria</taxon>
        <taxon>Pseudomonadati</taxon>
        <taxon>Pseudomonadota</taxon>
        <taxon>Gammaproteobacteria</taxon>
        <taxon>Enterobacterales</taxon>
        <taxon>Pectobacteriaceae</taxon>
        <taxon>Brenneria</taxon>
    </lineage>
</organism>
<dbReference type="InterPro" id="IPR009612">
    <property type="entry name" value="IcmF-rel"/>
</dbReference>
<keyword evidence="2" id="KW-1133">Transmembrane helix</keyword>
<evidence type="ECO:0000259" key="5">
    <source>
        <dbReference type="Pfam" id="PF21070"/>
    </source>
</evidence>
<evidence type="ECO:0000256" key="1">
    <source>
        <dbReference type="SAM" id="MobiDB-lite"/>
    </source>
</evidence>
<dbReference type="RefSeq" id="WP_327619965.1">
    <property type="nucleotide sequence ID" value="NZ_JAYWTM010000055.1"/>
</dbReference>
<dbReference type="Proteomes" id="UP001309705">
    <property type="component" value="Unassembled WGS sequence"/>
</dbReference>
<protein>
    <submittedName>
        <fullName evidence="6">ImcF-related family protein</fullName>
    </submittedName>
</protein>
<reference evidence="6 7" key="1">
    <citation type="journal article" date="2017" name="Int. J. Syst. Evol. Microbiol.">
        <title>Brenneria populi subsp. brevivirga subsp. nov. isolated from symptomatic bark of Populus x euramericana canker, and description of Brenneria populi subsp. populi subsp. nov.</title>
        <authorList>
            <person name="Zheng M.H."/>
            <person name="Piao C.G."/>
            <person name="Xue H."/>
            <person name="Guo M.W."/>
            <person name="Li Y."/>
        </authorList>
    </citation>
    <scope>NUCLEOTIDE SEQUENCE [LARGE SCALE GENOMIC DNA]</scope>
    <source>
        <strain evidence="6 7">D9-5</strain>
    </source>
</reference>
<feature type="transmembrane region" description="Helical" evidence="2">
    <location>
        <begin position="12"/>
        <end position="30"/>
    </location>
</feature>
<feature type="domain" description="Type VI secretion system component TssM1 helical" evidence="5">
    <location>
        <begin position="862"/>
        <end position="967"/>
    </location>
</feature>
<comment type="caution">
    <text evidence="6">The sequence shown here is derived from an EMBL/GenBank/DDBJ whole genome shotgun (WGS) entry which is preliminary data.</text>
</comment>
<evidence type="ECO:0000313" key="6">
    <source>
        <dbReference type="EMBL" id="MEC5345310.1"/>
    </source>
</evidence>
<evidence type="ECO:0000313" key="7">
    <source>
        <dbReference type="Proteomes" id="UP001309705"/>
    </source>
</evidence>
<dbReference type="Pfam" id="PF06761">
    <property type="entry name" value="IcmF-related"/>
    <property type="match status" value="1"/>
</dbReference>
<dbReference type="Pfam" id="PF21070">
    <property type="entry name" value="IcmF_helical"/>
    <property type="match status" value="1"/>
</dbReference>
<evidence type="ECO:0000256" key="2">
    <source>
        <dbReference type="SAM" id="Phobius"/>
    </source>
</evidence>
<dbReference type="InterPro" id="IPR010623">
    <property type="entry name" value="IcmF_C"/>
</dbReference>
<evidence type="ECO:0000259" key="4">
    <source>
        <dbReference type="Pfam" id="PF06761"/>
    </source>
</evidence>
<dbReference type="PANTHER" id="PTHR36153:SF1">
    <property type="entry name" value="TYPE VI SECRETION SYSTEM COMPONENT TSSM1"/>
    <property type="match status" value="1"/>
</dbReference>
<keyword evidence="2" id="KW-0812">Transmembrane</keyword>
<dbReference type="InterPro" id="IPR048677">
    <property type="entry name" value="TssM1_hel"/>
</dbReference>
<dbReference type="Pfam" id="PF06744">
    <property type="entry name" value="IcmF_C"/>
    <property type="match status" value="1"/>
</dbReference>
<gene>
    <name evidence="6" type="ORF">VSX58_22280</name>
</gene>
<feature type="domain" description="Type VI secretion system IcmF C-terminal" evidence="3">
    <location>
        <begin position="971"/>
        <end position="1075"/>
    </location>
</feature>
<evidence type="ECO:0000259" key="3">
    <source>
        <dbReference type="Pfam" id="PF06744"/>
    </source>
</evidence>
<proteinExistence type="predicted"/>
<keyword evidence="7" id="KW-1185">Reference proteome</keyword>
<keyword evidence="2" id="KW-0472">Membrane</keyword>
<dbReference type="PANTHER" id="PTHR36153">
    <property type="entry name" value="INNER MEMBRANE PROTEIN-RELATED"/>
    <property type="match status" value="1"/>
</dbReference>
<accession>A0ABU6JXH1</accession>
<feature type="domain" description="IcmF-related" evidence="4">
    <location>
        <begin position="405"/>
        <end position="715"/>
    </location>
</feature>